<name>A0A1H3RVJ1_9ACTN</name>
<dbReference type="InterPro" id="IPR045032">
    <property type="entry name" value="PEL"/>
</dbReference>
<feature type="region of interest" description="Disordered" evidence="3">
    <location>
        <begin position="199"/>
        <end position="227"/>
    </location>
</feature>
<evidence type="ECO:0000256" key="4">
    <source>
        <dbReference type="SAM" id="SignalP"/>
    </source>
</evidence>
<keyword evidence="7" id="KW-1185">Reference proteome</keyword>
<dbReference type="InterPro" id="IPR011050">
    <property type="entry name" value="Pectin_lyase_fold/virulence"/>
</dbReference>
<accession>A0A1H3RVJ1</accession>
<dbReference type="Gene3D" id="2.60.120.560">
    <property type="entry name" value="Exo-inulinase, domain 1"/>
    <property type="match status" value="1"/>
</dbReference>
<dbReference type="PANTHER" id="PTHR31683:SF18">
    <property type="entry name" value="PECTATE LYASE 21-RELATED"/>
    <property type="match status" value="1"/>
</dbReference>
<comment type="subcellular location">
    <subcellularLocation>
        <location evidence="2">Secreted</location>
    </subcellularLocation>
</comment>
<dbReference type="GO" id="GO:0030570">
    <property type="term" value="F:pectate lyase activity"/>
    <property type="evidence" value="ECO:0007669"/>
    <property type="project" value="InterPro"/>
</dbReference>
<dbReference type="Proteomes" id="UP000199632">
    <property type="component" value="Unassembled WGS sequence"/>
</dbReference>
<protein>
    <submittedName>
        <fullName evidence="6">Pectate lyase</fullName>
    </submittedName>
</protein>
<dbReference type="InterPro" id="IPR012334">
    <property type="entry name" value="Pectin_lyas_fold"/>
</dbReference>
<feature type="compositionally biased region" description="Pro residues" evidence="3">
    <location>
        <begin position="204"/>
        <end position="221"/>
    </location>
</feature>
<dbReference type="EMBL" id="FNQB01000002">
    <property type="protein sequence ID" value="SDZ29682.1"/>
    <property type="molecule type" value="Genomic_DNA"/>
</dbReference>
<evidence type="ECO:0000313" key="6">
    <source>
        <dbReference type="EMBL" id="SDZ29682.1"/>
    </source>
</evidence>
<feature type="domain" description="Pectate lyase" evidence="5">
    <location>
        <begin position="241"/>
        <end position="450"/>
    </location>
</feature>
<evidence type="ECO:0000259" key="5">
    <source>
        <dbReference type="SMART" id="SM00656"/>
    </source>
</evidence>
<dbReference type="PANTHER" id="PTHR31683">
    <property type="entry name" value="PECTATE LYASE 18-RELATED"/>
    <property type="match status" value="1"/>
</dbReference>
<keyword evidence="2" id="KW-0624">Polysaccharide degradation</keyword>
<evidence type="ECO:0000256" key="2">
    <source>
        <dbReference type="RuleBase" id="RU361173"/>
    </source>
</evidence>
<dbReference type="SUPFAM" id="SSF51126">
    <property type="entry name" value="Pectin lyase-like"/>
    <property type="match status" value="1"/>
</dbReference>
<evidence type="ECO:0000313" key="7">
    <source>
        <dbReference type="Proteomes" id="UP000199632"/>
    </source>
</evidence>
<dbReference type="GO" id="GO:0005576">
    <property type="term" value="C:extracellular region"/>
    <property type="evidence" value="ECO:0007669"/>
    <property type="project" value="UniProtKB-SubCell"/>
</dbReference>
<dbReference type="RefSeq" id="WP_239083808.1">
    <property type="nucleotide sequence ID" value="NZ_BOND01000020.1"/>
</dbReference>
<keyword evidence="4" id="KW-0732">Signal</keyword>
<dbReference type="AlphaFoldDB" id="A0A1H3RVJ1"/>
<proteinExistence type="inferred from homology"/>
<comment type="similarity">
    <text evidence="2">Belongs to the polysaccharide lyase 1 family.</text>
</comment>
<feature type="signal peptide" evidence="4">
    <location>
        <begin position="1"/>
        <end position="30"/>
    </location>
</feature>
<dbReference type="InterPro" id="IPR006626">
    <property type="entry name" value="PbH1"/>
</dbReference>
<reference evidence="7" key="1">
    <citation type="submission" date="2016-10" db="EMBL/GenBank/DDBJ databases">
        <authorList>
            <person name="Varghese N."/>
            <person name="Submissions S."/>
        </authorList>
    </citation>
    <scope>NUCLEOTIDE SEQUENCE [LARGE SCALE GENOMIC DNA]</scope>
    <source>
        <strain evidence="7">DSM 44718</strain>
    </source>
</reference>
<gene>
    <name evidence="6" type="ORF">SAMN05421684_4267</name>
</gene>
<organism evidence="6 7">
    <name type="scientific">Asanoa ishikariensis</name>
    <dbReference type="NCBI Taxonomy" id="137265"/>
    <lineage>
        <taxon>Bacteria</taxon>
        <taxon>Bacillati</taxon>
        <taxon>Actinomycetota</taxon>
        <taxon>Actinomycetes</taxon>
        <taxon>Micromonosporales</taxon>
        <taxon>Micromonosporaceae</taxon>
        <taxon>Asanoa</taxon>
    </lineage>
</organism>
<feature type="chain" id="PRO_5011558639" evidence="4">
    <location>
        <begin position="31"/>
        <end position="514"/>
    </location>
</feature>
<dbReference type="SMART" id="SM00656">
    <property type="entry name" value="Amb_all"/>
    <property type="match status" value="1"/>
</dbReference>
<keyword evidence="1 2" id="KW-0456">Lyase</keyword>
<dbReference type="InterPro" id="IPR002022">
    <property type="entry name" value="Pec_lyase"/>
</dbReference>
<dbReference type="Pfam" id="PF00544">
    <property type="entry name" value="Pectate_lyase_4"/>
    <property type="match status" value="1"/>
</dbReference>
<evidence type="ECO:0000256" key="3">
    <source>
        <dbReference type="SAM" id="MobiDB-lite"/>
    </source>
</evidence>
<evidence type="ECO:0000256" key="1">
    <source>
        <dbReference type="ARBA" id="ARBA00023239"/>
    </source>
</evidence>
<dbReference type="SMART" id="SM00710">
    <property type="entry name" value="PbH1"/>
    <property type="match status" value="4"/>
</dbReference>
<sequence>MRTQFRLAALAGATALALAVVVALNAPASAATLFGDDFADGNASGWSTSGGSWSVSGAAYRQSSTGADAKALAGSTSWTDYAVRARVQPVAFGSSARSVGVVARAQNTTTFYSLVLVGAGRVELRRVSGGGVTVLASAPATVTPGGWHELTLTVAGSALRGALGGQTLVTATDGTFTGGRVGLVASYASAVFDDVAVFTGSGPDPSPTGPTSTPGPPPLPGSPDGFASVAGLGLSGTTGGAAGPTVTVNTAASLASYAGAPTPYTILVSGRISISGMVTVVADKSIVGVGSSAELAGGGLQLGTTTRPGNNVIIRNIRFSGASDDSISVTNSAHHVWIDHNEFLPAYDGSVDVKRQSTFVTISWNRFTGTDKSALLGHSDSYPADVGYLKVTYHHNLFDGSNQRHPRARFGEPVHVYNNYYRNIGLYGVASTENAGVVVEGNYFENVAFPCYSVGGYAESGPGRLVQRLNAFVGSGLCEAGGAVQEPSAYYSYSLSPASSVPSAVTAGAGVGRL</sequence>
<keyword evidence="2" id="KW-0119">Carbohydrate metabolism</keyword>
<dbReference type="Gene3D" id="2.160.20.10">
    <property type="entry name" value="Single-stranded right-handed beta-helix, Pectin lyase-like"/>
    <property type="match status" value="1"/>
</dbReference>
<keyword evidence="2" id="KW-0964">Secreted</keyword>
<dbReference type="GO" id="GO:0000272">
    <property type="term" value="P:polysaccharide catabolic process"/>
    <property type="evidence" value="ECO:0007669"/>
    <property type="project" value="UniProtKB-KW"/>
</dbReference>
<dbReference type="STRING" id="137265.SAMN05421684_4267"/>